<protein>
    <submittedName>
        <fullName evidence="2">Uncharacterized protein</fullName>
    </submittedName>
</protein>
<accession>A0AAC9WIQ2</accession>
<sequence length="111" mass="12299">MNRIIVVRGIIISIILGLLFFFMNQAQATEETQTLLMRSIFVACTFALLYFITFSLLNNESRKRLYGPPLLIGLIGGILIGQLLQHPLIGVGVGVVLGLLIGMIRQRSVKE</sequence>
<keyword evidence="3" id="KW-1185">Reference proteome</keyword>
<evidence type="ECO:0000313" key="2">
    <source>
        <dbReference type="EMBL" id="ARJ50474.1"/>
    </source>
</evidence>
<keyword evidence="1" id="KW-0812">Transmembrane</keyword>
<dbReference type="RefSeq" id="WP_085236952.1">
    <property type="nucleotide sequence ID" value="NZ_CP020773.1"/>
</dbReference>
<feature type="transmembrane region" description="Helical" evidence="1">
    <location>
        <begin position="5"/>
        <end position="23"/>
    </location>
</feature>
<keyword evidence="1" id="KW-1133">Transmembrane helix</keyword>
<feature type="transmembrane region" description="Helical" evidence="1">
    <location>
        <begin position="64"/>
        <end position="81"/>
    </location>
</feature>
<keyword evidence="1" id="KW-0472">Membrane</keyword>
<dbReference type="Proteomes" id="UP000242864">
    <property type="component" value="Chromosome"/>
</dbReference>
<name>A0AAC9WIQ2_9STAP</name>
<reference evidence="2 3" key="1">
    <citation type="submission" date="2017-04" db="EMBL/GenBank/DDBJ databases">
        <authorList>
            <person name="Veseli I.A."/>
            <person name="Tang C."/>
            <person name="Pombert J.-F."/>
        </authorList>
    </citation>
    <scope>NUCLEOTIDE SEQUENCE [LARGE SCALE GENOMIC DNA]</scope>
    <source>
        <strain evidence="2 3">ATCC 700373</strain>
    </source>
</reference>
<dbReference type="KEGG" id="slz:B5P37_03685"/>
<evidence type="ECO:0000256" key="1">
    <source>
        <dbReference type="SAM" id="Phobius"/>
    </source>
</evidence>
<evidence type="ECO:0000313" key="3">
    <source>
        <dbReference type="Proteomes" id="UP000242864"/>
    </source>
</evidence>
<dbReference type="AlphaFoldDB" id="A0AAC9WIQ2"/>
<feature type="transmembrane region" description="Helical" evidence="1">
    <location>
        <begin position="35"/>
        <end position="57"/>
    </location>
</feature>
<gene>
    <name evidence="2" type="ORF">B5P37_03685</name>
</gene>
<organism evidence="2 3">
    <name type="scientific">Staphylococcus lutrae</name>
    <dbReference type="NCBI Taxonomy" id="155085"/>
    <lineage>
        <taxon>Bacteria</taxon>
        <taxon>Bacillati</taxon>
        <taxon>Bacillota</taxon>
        <taxon>Bacilli</taxon>
        <taxon>Bacillales</taxon>
        <taxon>Staphylococcaceae</taxon>
        <taxon>Staphylococcus</taxon>
    </lineage>
</organism>
<feature type="transmembrane region" description="Helical" evidence="1">
    <location>
        <begin position="87"/>
        <end position="104"/>
    </location>
</feature>
<dbReference type="EMBL" id="CP020773">
    <property type="protein sequence ID" value="ARJ50474.1"/>
    <property type="molecule type" value="Genomic_DNA"/>
</dbReference>
<proteinExistence type="predicted"/>